<accession>A0A811PE68</accession>
<feature type="compositionally biased region" description="Basic residues" evidence="1">
    <location>
        <begin position="42"/>
        <end position="61"/>
    </location>
</feature>
<dbReference type="Proteomes" id="UP000604825">
    <property type="component" value="Unassembled WGS sequence"/>
</dbReference>
<evidence type="ECO:0008006" key="4">
    <source>
        <dbReference type="Google" id="ProtNLM"/>
    </source>
</evidence>
<dbReference type="AlphaFoldDB" id="A0A811PE68"/>
<comment type="caution">
    <text evidence="2">The sequence shown here is derived from an EMBL/GenBank/DDBJ whole genome shotgun (WGS) entry which is preliminary data.</text>
</comment>
<reference evidence="2" key="1">
    <citation type="submission" date="2020-10" db="EMBL/GenBank/DDBJ databases">
        <authorList>
            <person name="Han B."/>
            <person name="Lu T."/>
            <person name="Zhao Q."/>
            <person name="Huang X."/>
            <person name="Zhao Y."/>
        </authorList>
    </citation>
    <scope>NUCLEOTIDE SEQUENCE</scope>
</reference>
<feature type="compositionally biased region" description="Basic and acidic residues" evidence="1">
    <location>
        <begin position="125"/>
        <end position="161"/>
    </location>
</feature>
<feature type="region of interest" description="Disordered" evidence="1">
    <location>
        <begin position="35"/>
        <end position="93"/>
    </location>
</feature>
<feature type="compositionally biased region" description="Acidic residues" evidence="1">
    <location>
        <begin position="164"/>
        <end position="180"/>
    </location>
</feature>
<evidence type="ECO:0000256" key="1">
    <source>
        <dbReference type="SAM" id="MobiDB-lite"/>
    </source>
</evidence>
<name>A0A811PE68_9POAL</name>
<evidence type="ECO:0000313" key="2">
    <source>
        <dbReference type="EMBL" id="CAD6239071.1"/>
    </source>
</evidence>
<organism evidence="2 3">
    <name type="scientific">Miscanthus lutarioriparius</name>
    <dbReference type="NCBI Taxonomy" id="422564"/>
    <lineage>
        <taxon>Eukaryota</taxon>
        <taxon>Viridiplantae</taxon>
        <taxon>Streptophyta</taxon>
        <taxon>Embryophyta</taxon>
        <taxon>Tracheophyta</taxon>
        <taxon>Spermatophyta</taxon>
        <taxon>Magnoliopsida</taxon>
        <taxon>Liliopsida</taxon>
        <taxon>Poales</taxon>
        <taxon>Poaceae</taxon>
        <taxon>PACMAD clade</taxon>
        <taxon>Panicoideae</taxon>
        <taxon>Andropogonodae</taxon>
        <taxon>Andropogoneae</taxon>
        <taxon>Saccharinae</taxon>
        <taxon>Miscanthus</taxon>
    </lineage>
</organism>
<gene>
    <name evidence="2" type="ORF">NCGR_LOCUS26106</name>
</gene>
<keyword evidence="3" id="KW-1185">Reference proteome</keyword>
<feature type="compositionally biased region" description="Basic and acidic residues" evidence="1">
    <location>
        <begin position="84"/>
        <end position="93"/>
    </location>
</feature>
<sequence>MASINKTEFKVLELNGKNYQTWALDSHANFYNSNGKGSFRNKGQKFHGHQGQKGRKFKNRGQKSNANGKGQKFNGNGKCKSLKGSKDEASGGKHSNEGCFYCGSHQHWSRTCTTDPHLIELYQEWKKRPNSEPSEPTEKLESATMDVDHNATSDHTVEKGDAYTGDDDFDLDNEDLLDEE</sequence>
<evidence type="ECO:0000313" key="3">
    <source>
        <dbReference type="Proteomes" id="UP000604825"/>
    </source>
</evidence>
<dbReference type="EMBL" id="CAJGYO010000006">
    <property type="protein sequence ID" value="CAD6239071.1"/>
    <property type="molecule type" value="Genomic_DNA"/>
</dbReference>
<proteinExistence type="predicted"/>
<dbReference type="OrthoDB" id="1737433at2759"/>
<feature type="compositionally biased region" description="Low complexity" evidence="1">
    <location>
        <begin position="65"/>
        <end position="79"/>
    </location>
</feature>
<protein>
    <recommendedName>
        <fullName evidence="4">CCHC-type domain-containing protein</fullName>
    </recommendedName>
</protein>
<feature type="region of interest" description="Disordered" evidence="1">
    <location>
        <begin position="125"/>
        <end position="180"/>
    </location>
</feature>